<evidence type="ECO:0000313" key="6">
    <source>
        <dbReference type="EMBL" id="AJC73210.1"/>
    </source>
</evidence>
<dbReference type="InterPro" id="IPR011078">
    <property type="entry name" value="PyrdxlP_homeostasis"/>
</dbReference>
<dbReference type="CDD" id="cd00635">
    <property type="entry name" value="PLPDE_III_YBL036c_like"/>
    <property type="match status" value="1"/>
</dbReference>
<dbReference type="Gene3D" id="3.20.20.10">
    <property type="entry name" value="Alanine racemase"/>
    <property type="match status" value="1"/>
</dbReference>
<dbReference type="PANTHER" id="PTHR10146:SF14">
    <property type="entry name" value="PYRIDOXAL PHOSPHATE HOMEOSTASIS PROTEIN"/>
    <property type="match status" value="1"/>
</dbReference>
<name>A0A0X1KPR3_9THEM</name>
<dbReference type="GO" id="GO:0030170">
    <property type="term" value="F:pyridoxal phosphate binding"/>
    <property type="evidence" value="ECO:0007669"/>
    <property type="project" value="UniProtKB-UniRule"/>
</dbReference>
<dbReference type="PaxDb" id="1123384-AJ81_02175"/>
<evidence type="ECO:0000256" key="3">
    <source>
        <dbReference type="PIRSR" id="PIRSR004848-1"/>
    </source>
</evidence>
<organism evidence="6 7">
    <name type="scientific">Pseudothermotoga hypogea DSM 11164 = NBRC 106472</name>
    <dbReference type="NCBI Taxonomy" id="1123384"/>
    <lineage>
        <taxon>Bacteria</taxon>
        <taxon>Thermotogati</taxon>
        <taxon>Thermotogota</taxon>
        <taxon>Thermotogae</taxon>
        <taxon>Thermotogales</taxon>
        <taxon>Thermotogaceae</taxon>
        <taxon>Pseudothermotoga</taxon>
    </lineage>
</organism>
<feature type="modified residue" description="N6-(pyridoxal phosphate)lysine" evidence="2 3">
    <location>
        <position position="35"/>
    </location>
</feature>
<dbReference type="RefSeq" id="WP_031503665.1">
    <property type="nucleotide sequence ID" value="NC_022795.1"/>
</dbReference>
<dbReference type="OrthoDB" id="9804072at2"/>
<sequence>MAMLQNILKIKERITQAAVRAHRDPNSVRLIAVVKEASLEQVKALVDLGLSDLAENYAQQLVKKFEIAPNATWHFIGRIQTNKVKYIVPRCEYIHSVCREEEIVEIDRIASKLKKVQKILIEVNVSGEESKAGVEPEEISRLLNFAKNFSSIEVVGLMTMAPLVEDAEQVRWVFRKLRQMRDEIAKEWPSVVHLSMGMTNDFEVAIEEGATMVRIGRAILKGG</sequence>
<gene>
    <name evidence="6" type="ORF">AJ81_02175</name>
</gene>
<dbReference type="AlphaFoldDB" id="A0A0X1KPR3"/>
<dbReference type="NCBIfam" id="TIGR00044">
    <property type="entry name" value="YggS family pyridoxal phosphate-dependent enzyme"/>
    <property type="match status" value="1"/>
</dbReference>
<dbReference type="PANTHER" id="PTHR10146">
    <property type="entry name" value="PROLINE SYNTHETASE CO-TRANSCRIBED BACTERIAL HOMOLOG PROTEIN"/>
    <property type="match status" value="1"/>
</dbReference>
<dbReference type="SUPFAM" id="SSF51419">
    <property type="entry name" value="PLP-binding barrel"/>
    <property type="match status" value="1"/>
</dbReference>
<keyword evidence="7" id="KW-1185">Reference proteome</keyword>
<dbReference type="InterPro" id="IPR029066">
    <property type="entry name" value="PLP-binding_barrel"/>
</dbReference>
<feature type="domain" description="Alanine racemase N-terminal" evidence="5">
    <location>
        <begin position="19"/>
        <end position="219"/>
    </location>
</feature>
<dbReference type="KEGG" id="phy:AJ81_02175"/>
<dbReference type="HAMAP" id="MF_02087">
    <property type="entry name" value="PLP_homeostasis"/>
    <property type="match status" value="1"/>
</dbReference>
<dbReference type="EMBL" id="CP007141">
    <property type="protein sequence ID" value="AJC73210.1"/>
    <property type="molecule type" value="Genomic_DNA"/>
</dbReference>
<dbReference type="PIRSF" id="PIRSF004848">
    <property type="entry name" value="YBL036c_PLPDEIII"/>
    <property type="match status" value="1"/>
</dbReference>
<dbReference type="STRING" id="1123384.AJ81_02175"/>
<dbReference type="Proteomes" id="UP000077469">
    <property type="component" value="Chromosome"/>
</dbReference>
<keyword evidence="1 2" id="KW-0663">Pyridoxal phosphate</keyword>
<reference evidence="6 7" key="1">
    <citation type="submission" date="2014-01" db="EMBL/GenBank/DDBJ databases">
        <title>Genome sequencing of Thermotog hypogea.</title>
        <authorList>
            <person name="Zhang X."/>
            <person name="Alvare G."/>
            <person name="Fristensky B."/>
            <person name="Chen L."/>
            <person name="Suen T."/>
            <person name="Chen Q."/>
            <person name="Ma K."/>
        </authorList>
    </citation>
    <scope>NUCLEOTIDE SEQUENCE [LARGE SCALE GENOMIC DNA]</scope>
    <source>
        <strain evidence="6 7">DSM 11164</strain>
    </source>
</reference>
<dbReference type="PROSITE" id="PS01211">
    <property type="entry name" value="UPF0001"/>
    <property type="match status" value="1"/>
</dbReference>
<protein>
    <recommendedName>
        <fullName evidence="2">Pyridoxal phosphate homeostasis protein</fullName>
        <shortName evidence="2">PLP homeostasis protein</shortName>
    </recommendedName>
</protein>
<comment type="cofactor">
    <cofactor evidence="3">
        <name>pyridoxal 5'-phosphate</name>
        <dbReference type="ChEBI" id="CHEBI:597326"/>
    </cofactor>
</comment>
<evidence type="ECO:0000313" key="7">
    <source>
        <dbReference type="Proteomes" id="UP000077469"/>
    </source>
</evidence>
<evidence type="ECO:0000256" key="2">
    <source>
        <dbReference type="HAMAP-Rule" id="MF_02087"/>
    </source>
</evidence>
<evidence type="ECO:0000259" key="5">
    <source>
        <dbReference type="Pfam" id="PF01168"/>
    </source>
</evidence>
<comment type="function">
    <text evidence="2">Pyridoxal 5'-phosphate (PLP)-binding protein, which is involved in PLP homeostasis.</text>
</comment>
<evidence type="ECO:0000256" key="4">
    <source>
        <dbReference type="RuleBase" id="RU004514"/>
    </source>
</evidence>
<dbReference type="InterPro" id="IPR001608">
    <property type="entry name" value="Ala_racemase_N"/>
</dbReference>
<dbReference type="PATRIC" id="fig|1123384.7.peg.431"/>
<dbReference type="Pfam" id="PF01168">
    <property type="entry name" value="Ala_racemase_N"/>
    <property type="match status" value="1"/>
</dbReference>
<evidence type="ECO:0000256" key="1">
    <source>
        <dbReference type="ARBA" id="ARBA00022898"/>
    </source>
</evidence>
<comment type="similarity">
    <text evidence="2 4">Belongs to the pyridoxal phosphate-binding protein YggS/PROSC family.</text>
</comment>
<accession>A0A0X1KPR3</accession>
<proteinExistence type="inferred from homology"/>